<evidence type="ECO:0000313" key="2">
    <source>
        <dbReference type="EMBL" id="ADD05462.1"/>
    </source>
</evidence>
<dbReference type="OrthoDB" id="372767at2157"/>
<keyword evidence="3" id="KW-1185">Reference proteome</keyword>
<reference evidence="2 3" key="2">
    <citation type="journal article" date="2012" name="BMC Genomics">
        <title>A comparative genomics perspective on the genetic content of the alkaliphilic haloarchaeon Natrialba magadii ATCC 43099T.</title>
        <authorList>
            <person name="Siddaramappa S."/>
            <person name="Challacombe J.F."/>
            <person name="Decastro R.E."/>
            <person name="Pfeiffer F."/>
            <person name="Sastre D.E."/>
            <person name="Gimenez M.I."/>
            <person name="Paggi R.A."/>
            <person name="Detter J.C."/>
            <person name="Davenport K.W."/>
            <person name="Goodwin L.A."/>
            <person name="Kyrpides N."/>
            <person name="Tapia R."/>
            <person name="Pitluck S."/>
            <person name="Lucas S."/>
            <person name="Woyke T."/>
            <person name="Maupin-Furlow J.A."/>
        </authorList>
    </citation>
    <scope>NUCLEOTIDE SEQUENCE [LARGE SCALE GENOMIC DNA]</scope>
    <source>
        <strain evidence="3">ATCC 43099 / DSM 3394 / CCM 3739 / CIP 104546 / IAM 13178 / JCM 8861 / NBRC 102185 / NCIMB 2190 / MS3</strain>
    </source>
</reference>
<accession>D3SV54</accession>
<dbReference type="RefSeq" id="WP_012996593.1">
    <property type="nucleotide sequence ID" value="NC_013922.1"/>
</dbReference>
<dbReference type="EMBL" id="CP001932">
    <property type="protein sequence ID" value="ADD05462.1"/>
    <property type="molecule type" value="Genomic_DNA"/>
</dbReference>
<gene>
    <name evidence="2" type="ordered locus">Nmag_1889</name>
</gene>
<name>D3SV54_NATMM</name>
<sequence>MDNEKSQPLGQSVARFHLIPVLKTILYSITIPNGLIVGVVGFSYILGMLGIQIFDLFAEGVAAGFLMLWVALLIGGLCGSAAAGWITAKRYGTTTPLLLIVPFGLVAFPLYFFRPWEGIPPLGSIAVTLIVPLFIGTVGAIAGVLISAAMK</sequence>
<evidence type="ECO:0000256" key="1">
    <source>
        <dbReference type="SAM" id="Phobius"/>
    </source>
</evidence>
<dbReference type="Proteomes" id="UP000001879">
    <property type="component" value="Chromosome"/>
</dbReference>
<dbReference type="PaxDb" id="547559-Nmag_1889"/>
<keyword evidence="1" id="KW-0472">Membrane</keyword>
<reference evidence="3" key="1">
    <citation type="submission" date="2010-02" db="EMBL/GenBank/DDBJ databases">
        <title>Complete sequence of chromosome of Natrialba magadii ATCC 43099.</title>
        <authorList>
            <consortium name="US DOE Joint Genome Institute"/>
            <person name="Lucas S."/>
            <person name="Copeland A."/>
            <person name="Lapidus A."/>
            <person name="Cheng J.-F."/>
            <person name="Bruce D."/>
            <person name="Goodwin L."/>
            <person name="Pitluck S."/>
            <person name="Davenport K."/>
            <person name="Saunders E."/>
            <person name="Detter J.C."/>
            <person name="Han C."/>
            <person name="Tapia R."/>
            <person name="Land M."/>
            <person name="Hauser L."/>
            <person name="Kyrpides N."/>
            <person name="Mikhailova N."/>
            <person name="De Castro R.E."/>
            <person name="Maupin-Furlow J.A."/>
            <person name="Woyke T."/>
        </authorList>
    </citation>
    <scope>NUCLEOTIDE SEQUENCE [LARGE SCALE GENOMIC DNA]</scope>
    <source>
        <strain evidence="3">ATCC 43099 / DSM 3394 / CCM 3739 / CIP 104546 / IAM 13178 / JCM 8861 / NBRC 102185 / NCIMB 2190 / MS3</strain>
    </source>
</reference>
<dbReference type="HOGENOM" id="CLU_1727288_0_0_2"/>
<feature type="transmembrane region" description="Helical" evidence="1">
    <location>
        <begin position="95"/>
        <end position="113"/>
    </location>
</feature>
<organism evidence="2 3">
    <name type="scientific">Natrialba magadii (strain ATCC 43099 / DSM 3394 / CCM 3739 / CIP 104546 / IAM 13178 / JCM 8861 / NBRC 102185 / NCIMB 2190 / MS3)</name>
    <name type="common">Natronobacterium magadii</name>
    <dbReference type="NCBI Taxonomy" id="547559"/>
    <lineage>
        <taxon>Archaea</taxon>
        <taxon>Methanobacteriati</taxon>
        <taxon>Methanobacteriota</taxon>
        <taxon>Stenosarchaea group</taxon>
        <taxon>Halobacteria</taxon>
        <taxon>Halobacteriales</taxon>
        <taxon>Natrialbaceae</taxon>
        <taxon>Natrialba</taxon>
    </lineage>
</organism>
<evidence type="ECO:0000313" key="3">
    <source>
        <dbReference type="Proteomes" id="UP000001879"/>
    </source>
</evidence>
<feature type="transmembrane region" description="Helical" evidence="1">
    <location>
        <begin position="125"/>
        <end position="149"/>
    </location>
</feature>
<dbReference type="AlphaFoldDB" id="D3SV54"/>
<keyword evidence="1" id="KW-1133">Transmembrane helix</keyword>
<dbReference type="KEGG" id="nmg:Nmag_1889"/>
<proteinExistence type="predicted"/>
<feature type="transmembrane region" description="Helical" evidence="1">
    <location>
        <begin position="25"/>
        <end position="46"/>
    </location>
</feature>
<dbReference type="GeneID" id="8824730"/>
<keyword evidence="1" id="KW-0812">Transmembrane</keyword>
<feature type="transmembrane region" description="Helical" evidence="1">
    <location>
        <begin position="66"/>
        <end position="88"/>
    </location>
</feature>
<protein>
    <submittedName>
        <fullName evidence="2">Uncharacterized protein</fullName>
    </submittedName>
</protein>